<dbReference type="InterPro" id="IPR047187">
    <property type="entry name" value="SF1_C_Upf1"/>
</dbReference>
<sequence length="2711" mass="310059">MAHSNNHHKLRVFLETHSLCVRCERCCEKSGNISFSPLRTTHKCSENLLLIRQKDSNSVWRPVAPLPNIQTPKYVTRPSQYKVCWHYTEARGCQSHGNRCTFARSPEEAALWNIMKEEHLSIPQIVKILQLNQPRQPPVVQNRRGFGCLLCHKHFSTDENFKNHCFTVQHRRRIFEDDSERWQYREPPPSYKDVKLCDRFLMCEYGENCPKAHSQEELNEWRKRIRALRKTAREKAKEGLLSYQDDLLDEYRHSKDKNMIVSKRCRLNSGAQELYPGRGTFFGNIGLSQKLHMFIRISMNSYLMFKPMLLQMTDTIPEVSISCEPDLDGVYLRAKGIQCTWVFTVCSKEPLKVIALLKRELGAKFSLSLEPEEDLSYSYSDWFIKGSEPTVYEIPVSFKSDQPGLYEQWVMFDFNTRPVLRQKLKVRVGEDNSQGAPLVMPPALETPSEPPEAEHKLEPWNEENTKIIPFAQRDKAQRDLMSRYKLILNPQWNGLIEPENYKQDMHNFLYREEKVIGELLSRLNLRAVVELKQILSDERSGSMYAPLGTLFAAVPLSHPLTPDAPEGFIVKRHSIRCLVCAVENNAYLGHAYEAAFLRNAAIETHVHLELSEAFCSALDLQDGDQYEMEVQFQVDRLWFCKMHQAVDNLCSLDKVFPDLRNSISPVSSQNNPEGLNVKQQAAMNFVLGASDKSMPPLLIYGPFGTGKTQTLAKMAQALVKKPQNKILICTHTNSSADLYVKDHFHKYVTNGHPEAKPLRIKASERSLSSTDGLTLQYCHLSKDGQYFEFPDKAVLDCSSVIITTTSLALLFHNLGLSENYFSHILIDEASQMLECEALMALGLAGTNTCVVLAGDHMQMGPKLFSVKPEKSSEHTLLNRLFYFYQSKDSEGAKQSRIIFSENYRSTKDILDFVSMHFYVGKCDVIKARGNVPAHPEQHALQFLHVRGECYLDPTSMSWFNPEQTMTVVEILKIILKEWPREQWGDPDPGSICVLSQGRQVLQIRERLRQQKLPRFTVENAENVQGKQFRVIVISTVHTKDSLLETEGTCLEFFNDIRVLNTIITRAQSQIFVVGDGVALSCHQFGTCWRLWRAYIIQCISMGSAYDFTLDSLKEGLLEISESRTEDEDSSDSESTISEIPDTDDPILQELLDEDKTANVPLTEEGLFAVFANEHSITLTNNQTAEVHEDPQSTSSGVFKHCELFKECFDRGFARPLDDSTMRIDIKGVCNIGQGFPGDKVKVEILNGTPGPALGKVVEIIERADTIMEFVCTVERHDRQVMVPINKCITKIFTPFLKDKPNHIAVRKRETLRFEKFIKINEEAQQKYLFVVKILKWKSVFKYPLGIVVGILPTVASFDDGIQVLDIEYRLRRNLSSSLKEQVKELQSRSLFEEGRKDFRMLPTFTIDPAHSQDLDDAISVQDFGDFFEIGVHISDVASFVDKDSELDIFAKQMCTTFYPCEKEPVHMFPKELSVNFFSLIPDQDRRVISLILQVQAKTNRIMKSFICKSVIQSNRKFSYDEVEDILESNLQLSDVIEICLLKAANFAEIHRKYRKHGDWCYKIPDEDVPLGRRRSHQMVEELMVMFNQMVAERLLGEQATRNRTPLRCQEKPQREKLIDILEKNADLIPLSVRFSNQASDLSLDLRNQHLIYQSETFPILKSVLRCLKAAAEQGNIYKVIDFVATDEIHPLLLPFAIELSRLHHKACIVRSNSNHVSRVGHYDLCLDSYTWASSPIRRYLDIIVQRLLHSVIDKTDITYTPRDISMSCMEFSRKSDQSTTYERKANALRYASNLTTQSVRKVAYIVELNQLGTNFRVSFPLNKCSLSENLNIMSRDLLLADQPEMDEGNSCMFLKWVRRIYSFSNPHIHAEVKQQNPNVALTHVPARTWRFLTAAIREENWAVVGPLVEELEAVYQRPEGLSTVSILERSDPMQAEHYVELSMRIKPGQAIEVQLGPTTARGLLTPVVQLFVVHPKFEICMAHVRDPILSFSKYTFNSSRASYNLYMDYQAIWKSLCGMESAFNAVAEKESILIEDVPLKWERSSPKKLQGYFLLPFEKKSQWSIDCDLRNSFLCIRTRLKSPTNPFLDDNQCMDHMNLPSFTWVVHAIVAEVNEVDSNGSMKKEPTDYRIDFLVNHMSMTNIPEDIFCEKTRFTLELIPKLLPDVRKENAIDSLTKANELVKNIAMGRKISSERASSIPQQRFEISNYLPSGFSELNSSQSKAIREALTNPFTLIQGPPGTGKTVVGVHIVYWLHNHFLKLPASGARKKRAILYCGPSNKSVDVVAGHLLKLREDLRPLRVYSDQMEMLEFPYPGCSLKLSRQSKRGEKPNAELSSIALHHVIRKEGNPFSSQILAFDMKIQRGDHLTDEERKLHKKVLQEARKHELLRHDVILCTCTAASHTALSGTLDFKQIIIDECAMATEPEAFIPLVAHKPEQIVLLGDHKQLQPVVHSDLVGQLGMSTSLFERYMERSLMLDTQYRMQEDICAFPSDMFYGGKLKTGTRPKQGIFLTPESRRSCIMFGHVEGKVKSLVVSTEQGNENSKANLEEAEEVVRITARLTEAGIKTKDIAILTPYNAQVKKITDFLLERNIRGVTVNTIMRSQGSEWKFVIMSTVRSCPKSEIETQATKSWLLKQLGFVMDPHQVNVGITRAQEGLCIIGNEHLLRCSSLWRNLLDHYQEKNCVVNPARYIQVQHLQGNLGNRRNARR</sequence>
<evidence type="ECO:0000256" key="2">
    <source>
        <dbReference type="ARBA" id="ARBA00022741"/>
    </source>
</evidence>
<dbReference type="Proteomes" id="UP000316079">
    <property type="component" value="Unassembled WGS sequence"/>
</dbReference>
<protein>
    <recommendedName>
        <fullName evidence="8">C2H2-type domain-containing protein</fullName>
    </recommendedName>
</protein>
<dbReference type="Pfam" id="PF13086">
    <property type="entry name" value="AAA_11"/>
    <property type="match status" value="3"/>
</dbReference>
<dbReference type="InterPro" id="IPR013087">
    <property type="entry name" value="Znf_C2H2_type"/>
</dbReference>
<dbReference type="InterPro" id="IPR027417">
    <property type="entry name" value="P-loop_NTPase"/>
</dbReference>
<dbReference type="InterPro" id="IPR056787">
    <property type="entry name" value="OB_HELZ2"/>
</dbReference>
<dbReference type="SMART" id="SM00955">
    <property type="entry name" value="RNB"/>
    <property type="match status" value="1"/>
</dbReference>
<dbReference type="GO" id="GO:0005524">
    <property type="term" value="F:ATP binding"/>
    <property type="evidence" value="ECO:0007669"/>
    <property type="project" value="UniProtKB-KW"/>
</dbReference>
<dbReference type="Gene3D" id="3.40.50.300">
    <property type="entry name" value="P-loop containing nucleotide triphosphate hydrolases"/>
    <property type="match status" value="4"/>
</dbReference>
<dbReference type="GO" id="GO:0016787">
    <property type="term" value="F:hydrolase activity"/>
    <property type="evidence" value="ECO:0007669"/>
    <property type="project" value="UniProtKB-KW"/>
</dbReference>
<keyword evidence="2" id="KW-0547">Nucleotide-binding</keyword>
<dbReference type="GO" id="GO:0043139">
    <property type="term" value="F:5'-3' DNA helicase activity"/>
    <property type="evidence" value="ECO:0007669"/>
    <property type="project" value="TreeGrafter"/>
</dbReference>
<keyword evidence="6" id="KW-0175">Coiled coil</keyword>
<dbReference type="SUPFAM" id="SSF50249">
    <property type="entry name" value="Nucleic acid-binding proteins"/>
    <property type="match status" value="2"/>
</dbReference>
<evidence type="ECO:0000313" key="9">
    <source>
        <dbReference type="EMBL" id="TRY98909.1"/>
    </source>
</evidence>
<dbReference type="Pfam" id="PF13087">
    <property type="entry name" value="AAA_12"/>
    <property type="match status" value="2"/>
</dbReference>
<dbReference type="EMBL" id="SRMA01025125">
    <property type="protein sequence ID" value="TRY98909.1"/>
    <property type="molecule type" value="Genomic_DNA"/>
</dbReference>
<keyword evidence="3" id="KW-0378">Hydrolase</keyword>
<dbReference type="CDD" id="cd18808">
    <property type="entry name" value="SF1_C_Upf1"/>
    <property type="match status" value="2"/>
</dbReference>
<feature type="coiled-coil region" evidence="6">
    <location>
        <begin position="211"/>
        <end position="238"/>
    </location>
</feature>
<dbReference type="InterPro" id="IPR041679">
    <property type="entry name" value="DNA2/NAM7-like_C"/>
</dbReference>
<feature type="region of interest" description="Disordered" evidence="7">
    <location>
        <begin position="1120"/>
        <end position="1140"/>
    </location>
</feature>
<proteinExistence type="inferred from homology"/>
<dbReference type="GO" id="GO:0004540">
    <property type="term" value="F:RNA nuclease activity"/>
    <property type="evidence" value="ECO:0007669"/>
    <property type="project" value="InterPro"/>
</dbReference>
<feature type="region of interest" description="Disordered" evidence="7">
    <location>
        <begin position="431"/>
        <end position="456"/>
    </location>
</feature>
<feature type="domain" description="C2H2-type" evidence="8">
    <location>
        <begin position="148"/>
        <end position="170"/>
    </location>
</feature>
<dbReference type="SMART" id="SM00382">
    <property type="entry name" value="AAA"/>
    <property type="match status" value="2"/>
</dbReference>
<evidence type="ECO:0000256" key="3">
    <source>
        <dbReference type="ARBA" id="ARBA00022801"/>
    </source>
</evidence>
<accession>A0A553R9Q0</accession>
<dbReference type="InterPro" id="IPR001900">
    <property type="entry name" value="RNase_II/R"/>
</dbReference>
<dbReference type="InterPro" id="IPR012340">
    <property type="entry name" value="NA-bd_OB-fold"/>
</dbReference>
<reference evidence="9 10" key="1">
    <citation type="journal article" date="2019" name="Sci. Data">
        <title>Hybrid genome assembly and annotation of Danionella translucida.</title>
        <authorList>
            <person name="Kadobianskyi M."/>
            <person name="Schulze L."/>
            <person name="Schuelke M."/>
            <person name="Judkewitz B."/>
        </authorList>
    </citation>
    <scope>NUCLEOTIDE SEQUENCE [LARGE SCALE GENOMIC DNA]</scope>
    <source>
        <strain evidence="9 10">Bolton</strain>
    </source>
</reference>
<dbReference type="InterPro" id="IPR041677">
    <property type="entry name" value="DNA2/NAM7_AAA_11"/>
</dbReference>
<evidence type="ECO:0000256" key="1">
    <source>
        <dbReference type="ARBA" id="ARBA00007913"/>
    </source>
</evidence>
<dbReference type="SUPFAM" id="SSF52540">
    <property type="entry name" value="P-loop containing nucleoside triphosphate hydrolases"/>
    <property type="match status" value="2"/>
</dbReference>
<dbReference type="OrthoDB" id="2285229at2759"/>
<dbReference type="PANTHER" id="PTHR43788">
    <property type="entry name" value="DNA2/NAM7 HELICASE FAMILY MEMBER"/>
    <property type="match status" value="1"/>
</dbReference>
<dbReference type="PANTHER" id="PTHR43788:SF10">
    <property type="entry name" value="HELICASE WITH ZINC FINGER 2, TRANSCRIPTIONAL COACTIVATOR"/>
    <property type="match status" value="1"/>
</dbReference>
<dbReference type="InterPro" id="IPR036236">
    <property type="entry name" value="Znf_C2H2_sf"/>
</dbReference>
<keyword evidence="4" id="KW-0347">Helicase</keyword>
<dbReference type="FunFam" id="3.40.50.300:FF:001373">
    <property type="entry name" value="Helicase with zinc finger domain 2"/>
    <property type="match status" value="1"/>
</dbReference>
<evidence type="ECO:0000256" key="5">
    <source>
        <dbReference type="ARBA" id="ARBA00022840"/>
    </source>
</evidence>
<name>A0A553R9Q0_9TELE</name>
<evidence type="ECO:0000256" key="7">
    <source>
        <dbReference type="SAM" id="MobiDB-lite"/>
    </source>
</evidence>
<comment type="caution">
    <text evidence="9">The sequence shown here is derived from an EMBL/GenBank/DDBJ whole genome shotgun (WGS) entry which is preliminary data.</text>
</comment>
<evidence type="ECO:0000256" key="4">
    <source>
        <dbReference type="ARBA" id="ARBA00022806"/>
    </source>
</evidence>
<evidence type="ECO:0000259" key="8">
    <source>
        <dbReference type="PROSITE" id="PS00028"/>
    </source>
</evidence>
<dbReference type="Pfam" id="PF00773">
    <property type="entry name" value="RNB"/>
    <property type="match status" value="1"/>
</dbReference>
<evidence type="ECO:0000256" key="6">
    <source>
        <dbReference type="SAM" id="Coils"/>
    </source>
</evidence>
<organism evidence="9 10">
    <name type="scientific">Danionella cerebrum</name>
    <dbReference type="NCBI Taxonomy" id="2873325"/>
    <lineage>
        <taxon>Eukaryota</taxon>
        <taxon>Metazoa</taxon>
        <taxon>Chordata</taxon>
        <taxon>Craniata</taxon>
        <taxon>Vertebrata</taxon>
        <taxon>Euteleostomi</taxon>
        <taxon>Actinopterygii</taxon>
        <taxon>Neopterygii</taxon>
        <taxon>Teleostei</taxon>
        <taxon>Ostariophysi</taxon>
        <taxon>Cypriniformes</taxon>
        <taxon>Danionidae</taxon>
        <taxon>Danioninae</taxon>
        <taxon>Danionella</taxon>
    </lineage>
</organism>
<dbReference type="InterPro" id="IPR050534">
    <property type="entry name" value="Coronavir_polyprotein_1ab"/>
</dbReference>
<keyword evidence="5" id="KW-0067">ATP-binding</keyword>
<dbReference type="SUPFAM" id="SSF57667">
    <property type="entry name" value="beta-beta-alpha zinc fingers"/>
    <property type="match status" value="1"/>
</dbReference>
<dbReference type="PROSITE" id="PS00028">
    <property type="entry name" value="ZINC_FINGER_C2H2_1"/>
    <property type="match status" value="1"/>
</dbReference>
<gene>
    <name evidence="9" type="ORF">DNTS_032004</name>
</gene>
<dbReference type="Pfam" id="PF25049">
    <property type="entry name" value="OB_HELZ2"/>
    <property type="match status" value="1"/>
</dbReference>
<dbReference type="FunFam" id="3.40.50.300:FF:001313">
    <property type="entry name" value="Helicase with zinc finger domain 2"/>
    <property type="match status" value="1"/>
</dbReference>
<evidence type="ECO:0000313" key="10">
    <source>
        <dbReference type="Proteomes" id="UP000316079"/>
    </source>
</evidence>
<keyword evidence="10" id="KW-1185">Reference proteome</keyword>
<dbReference type="InterPro" id="IPR003593">
    <property type="entry name" value="AAA+_ATPase"/>
</dbReference>
<dbReference type="STRING" id="623744.A0A553R9Q0"/>
<comment type="similarity">
    <text evidence="1">Belongs to the DNA2/NAM7 helicase family.</text>
</comment>
<dbReference type="GO" id="GO:0003723">
    <property type="term" value="F:RNA binding"/>
    <property type="evidence" value="ECO:0007669"/>
    <property type="project" value="InterPro"/>
</dbReference>